<keyword evidence="2" id="KW-1185">Reference proteome</keyword>
<dbReference type="AlphaFoldDB" id="A0A0E0GZV9"/>
<dbReference type="OMA" id="MAEDWRM"/>
<dbReference type="eggNOG" id="ENOG502R4FT">
    <property type="taxonomic scope" value="Eukaryota"/>
</dbReference>
<evidence type="ECO:0000313" key="1">
    <source>
        <dbReference type="EnsemblPlants" id="ONIVA04G08260.1"/>
    </source>
</evidence>
<dbReference type="Gramene" id="ONIVA04G08260.1">
    <property type="protein sequence ID" value="ONIVA04G08260.1"/>
    <property type="gene ID" value="ONIVA04G08260"/>
</dbReference>
<name>A0A0E0GZV9_ORYNI</name>
<reference evidence="1" key="2">
    <citation type="submission" date="2018-04" db="EMBL/GenBank/DDBJ databases">
        <title>OnivRS2 (Oryza nivara Reference Sequence Version 2).</title>
        <authorList>
            <person name="Zhang J."/>
            <person name="Kudrna D."/>
            <person name="Lee S."/>
            <person name="Talag J."/>
            <person name="Rajasekar S."/>
            <person name="Welchert J."/>
            <person name="Hsing Y.-I."/>
            <person name="Wing R.A."/>
        </authorList>
    </citation>
    <scope>NUCLEOTIDE SEQUENCE [LARGE SCALE GENOMIC DNA]</scope>
    <source>
        <strain evidence="1">SL10</strain>
    </source>
</reference>
<dbReference type="SMR" id="A0A0E0GZV9"/>
<reference evidence="1" key="1">
    <citation type="submission" date="2015-04" db="UniProtKB">
        <authorList>
            <consortium name="EnsemblPlants"/>
        </authorList>
    </citation>
    <scope>IDENTIFICATION</scope>
    <source>
        <strain evidence="1">SL10</strain>
    </source>
</reference>
<evidence type="ECO:0000313" key="2">
    <source>
        <dbReference type="Proteomes" id="UP000006591"/>
    </source>
</evidence>
<dbReference type="Proteomes" id="UP000006591">
    <property type="component" value="Chromosome 4"/>
</dbReference>
<dbReference type="EnsemblPlants" id="ONIVA04G08260.1">
    <property type="protein sequence ID" value="ONIVA04G08260.1"/>
    <property type="gene ID" value="ONIVA04G08260"/>
</dbReference>
<dbReference type="HOGENOM" id="CLU_2254856_0_0_1"/>
<protein>
    <submittedName>
        <fullName evidence="1">Uncharacterized protein</fullName>
    </submittedName>
</protein>
<organism evidence="1">
    <name type="scientific">Oryza nivara</name>
    <name type="common">Indian wild rice</name>
    <name type="synonym">Oryza sativa f. spontanea</name>
    <dbReference type="NCBI Taxonomy" id="4536"/>
    <lineage>
        <taxon>Eukaryota</taxon>
        <taxon>Viridiplantae</taxon>
        <taxon>Streptophyta</taxon>
        <taxon>Embryophyta</taxon>
        <taxon>Tracheophyta</taxon>
        <taxon>Spermatophyta</taxon>
        <taxon>Magnoliopsida</taxon>
        <taxon>Liliopsida</taxon>
        <taxon>Poales</taxon>
        <taxon>Poaceae</taxon>
        <taxon>BOP clade</taxon>
        <taxon>Oryzoideae</taxon>
        <taxon>Oryzeae</taxon>
        <taxon>Oryzinae</taxon>
        <taxon>Oryza</taxon>
    </lineage>
</organism>
<sequence length="114" mass="12092">MDIAFYNRGGRRIIKHKSTAAAAMPAFYPRSPAAVVVVAPAAAAPVPYSAAAPWPAPAPPPSAVTVVGHAHAHGGGGGGGDADVDRRAAMYISRVQERLRRERAASEEYWRNRY</sequence>
<proteinExistence type="predicted"/>
<accession>A0A0E0GZV9</accession>